<comment type="caution">
    <text evidence="1">The sequence shown here is derived from an EMBL/GenBank/DDBJ whole genome shotgun (WGS) entry which is preliminary data.</text>
</comment>
<keyword evidence="2" id="KW-1185">Reference proteome</keyword>
<evidence type="ECO:0000313" key="2">
    <source>
        <dbReference type="Proteomes" id="UP000612055"/>
    </source>
</evidence>
<evidence type="ECO:0000313" key="1">
    <source>
        <dbReference type="EMBL" id="KAG2486591.1"/>
    </source>
</evidence>
<protein>
    <submittedName>
        <fullName evidence="1">Uncharacterized protein</fullName>
    </submittedName>
</protein>
<sequence length="101" mass="10050">MTPIDLKHRSELAALHPVDLDEPGAPPVALGATVAGPGGQPLVAAAGKVDPYYLTGPGAPSAAPPAAPEADDPLLDGSLVAAAQVIEEVRLERISAGATEK</sequence>
<dbReference type="AlphaFoldDB" id="A0A835XQV2"/>
<reference evidence="1" key="1">
    <citation type="journal article" date="2020" name="bioRxiv">
        <title>Comparative genomics of Chlamydomonas.</title>
        <authorList>
            <person name="Craig R.J."/>
            <person name="Hasan A.R."/>
            <person name="Ness R.W."/>
            <person name="Keightley P.D."/>
        </authorList>
    </citation>
    <scope>NUCLEOTIDE SEQUENCE</scope>
    <source>
        <strain evidence="1">CCAP 11/70</strain>
    </source>
</reference>
<organism evidence="1 2">
    <name type="scientific">Edaphochlamys debaryana</name>
    <dbReference type="NCBI Taxonomy" id="47281"/>
    <lineage>
        <taxon>Eukaryota</taxon>
        <taxon>Viridiplantae</taxon>
        <taxon>Chlorophyta</taxon>
        <taxon>core chlorophytes</taxon>
        <taxon>Chlorophyceae</taxon>
        <taxon>CS clade</taxon>
        <taxon>Chlamydomonadales</taxon>
        <taxon>Chlamydomonadales incertae sedis</taxon>
        <taxon>Edaphochlamys</taxon>
    </lineage>
</organism>
<proteinExistence type="predicted"/>
<gene>
    <name evidence="1" type="ORF">HYH03_014761</name>
</gene>
<dbReference type="Proteomes" id="UP000612055">
    <property type="component" value="Unassembled WGS sequence"/>
</dbReference>
<accession>A0A835XQV2</accession>
<dbReference type="EMBL" id="JAEHOE010000110">
    <property type="protein sequence ID" value="KAG2486591.1"/>
    <property type="molecule type" value="Genomic_DNA"/>
</dbReference>
<name>A0A835XQV2_9CHLO</name>